<dbReference type="PROSITE" id="PS50048">
    <property type="entry name" value="ZN2_CY6_FUNGAL_2"/>
    <property type="match status" value="1"/>
</dbReference>
<dbReference type="PANTHER" id="PTHR47338:SF10">
    <property type="entry name" value="TRANSCRIPTION FACTOR DOMAIN-CONTAINING PROTEIN-RELATED"/>
    <property type="match status" value="1"/>
</dbReference>
<dbReference type="Pfam" id="PF04082">
    <property type="entry name" value="Fungal_trans"/>
    <property type="match status" value="1"/>
</dbReference>
<dbReference type="GO" id="GO:0006351">
    <property type="term" value="P:DNA-templated transcription"/>
    <property type="evidence" value="ECO:0007669"/>
    <property type="project" value="InterPro"/>
</dbReference>
<accession>A0AAN6S5Z9</accession>
<feature type="region of interest" description="Disordered" evidence="6">
    <location>
        <begin position="660"/>
        <end position="743"/>
    </location>
</feature>
<organism evidence="8 9">
    <name type="scientific">Diplogelasinospora grovesii</name>
    <dbReference type="NCBI Taxonomy" id="303347"/>
    <lineage>
        <taxon>Eukaryota</taxon>
        <taxon>Fungi</taxon>
        <taxon>Dikarya</taxon>
        <taxon>Ascomycota</taxon>
        <taxon>Pezizomycotina</taxon>
        <taxon>Sordariomycetes</taxon>
        <taxon>Sordariomycetidae</taxon>
        <taxon>Sordariales</taxon>
        <taxon>Diplogelasinosporaceae</taxon>
        <taxon>Diplogelasinospora</taxon>
    </lineage>
</organism>
<dbReference type="PROSITE" id="PS00463">
    <property type="entry name" value="ZN2_CY6_FUNGAL_1"/>
    <property type="match status" value="1"/>
</dbReference>
<gene>
    <name evidence="8" type="ORF">QBC46DRAFT_380051</name>
</gene>
<dbReference type="GO" id="GO:0000981">
    <property type="term" value="F:DNA-binding transcription factor activity, RNA polymerase II-specific"/>
    <property type="evidence" value="ECO:0007669"/>
    <property type="project" value="InterPro"/>
</dbReference>
<evidence type="ECO:0000256" key="2">
    <source>
        <dbReference type="ARBA" id="ARBA00022723"/>
    </source>
</evidence>
<feature type="compositionally biased region" description="Low complexity" evidence="6">
    <location>
        <begin position="698"/>
        <end position="708"/>
    </location>
</feature>
<dbReference type="SMART" id="SM00906">
    <property type="entry name" value="Fungal_trans"/>
    <property type="match status" value="1"/>
</dbReference>
<dbReference type="InterPro" id="IPR036864">
    <property type="entry name" value="Zn2-C6_fun-type_DNA-bd_sf"/>
</dbReference>
<evidence type="ECO:0000256" key="3">
    <source>
        <dbReference type="ARBA" id="ARBA00023015"/>
    </source>
</evidence>
<feature type="compositionally biased region" description="Low complexity" evidence="6">
    <location>
        <begin position="770"/>
        <end position="805"/>
    </location>
</feature>
<dbReference type="InterPro" id="IPR001138">
    <property type="entry name" value="Zn2Cys6_DnaBD"/>
</dbReference>
<feature type="domain" description="Zn(2)-C6 fungal-type" evidence="7">
    <location>
        <begin position="26"/>
        <end position="57"/>
    </location>
</feature>
<dbReference type="AlphaFoldDB" id="A0AAN6S5Z9"/>
<evidence type="ECO:0000256" key="4">
    <source>
        <dbReference type="ARBA" id="ARBA00023163"/>
    </source>
</evidence>
<keyword evidence="9" id="KW-1185">Reference proteome</keyword>
<dbReference type="SMART" id="SM00066">
    <property type="entry name" value="GAL4"/>
    <property type="match status" value="1"/>
</dbReference>
<keyword evidence="3" id="KW-0805">Transcription regulation</keyword>
<keyword evidence="2" id="KW-0479">Metal-binding</keyword>
<evidence type="ECO:0000313" key="9">
    <source>
        <dbReference type="Proteomes" id="UP001303473"/>
    </source>
</evidence>
<dbReference type="Proteomes" id="UP001303473">
    <property type="component" value="Unassembled WGS sequence"/>
</dbReference>
<reference evidence="9" key="1">
    <citation type="journal article" date="2023" name="Mol. Phylogenet. Evol.">
        <title>Genome-scale phylogeny and comparative genomics of the fungal order Sordariales.</title>
        <authorList>
            <person name="Hensen N."/>
            <person name="Bonometti L."/>
            <person name="Westerberg I."/>
            <person name="Brannstrom I.O."/>
            <person name="Guillou S."/>
            <person name="Cros-Aarteil S."/>
            <person name="Calhoun S."/>
            <person name="Haridas S."/>
            <person name="Kuo A."/>
            <person name="Mondo S."/>
            <person name="Pangilinan J."/>
            <person name="Riley R."/>
            <person name="LaButti K."/>
            <person name="Andreopoulos B."/>
            <person name="Lipzen A."/>
            <person name="Chen C."/>
            <person name="Yan M."/>
            <person name="Daum C."/>
            <person name="Ng V."/>
            <person name="Clum A."/>
            <person name="Steindorff A."/>
            <person name="Ohm R.A."/>
            <person name="Martin F."/>
            <person name="Silar P."/>
            <person name="Natvig D.O."/>
            <person name="Lalanne C."/>
            <person name="Gautier V."/>
            <person name="Ament-Velasquez S.L."/>
            <person name="Kruys A."/>
            <person name="Hutchinson M.I."/>
            <person name="Powell A.J."/>
            <person name="Barry K."/>
            <person name="Miller A.N."/>
            <person name="Grigoriev I.V."/>
            <person name="Debuchy R."/>
            <person name="Gladieux P."/>
            <person name="Hiltunen Thoren M."/>
            <person name="Johannesson H."/>
        </authorList>
    </citation>
    <scope>NUCLEOTIDE SEQUENCE [LARGE SCALE GENOMIC DNA]</scope>
    <source>
        <strain evidence="9">CBS 340.73</strain>
    </source>
</reference>
<feature type="region of interest" description="Disordered" evidence="6">
    <location>
        <begin position="91"/>
        <end position="112"/>
    </location>
</feature>
<feature type="compositionally biased region" description="Gly residues" evidence="6">
    <location>
        <begin position="891"/>
        <end position="904"/>
    </location>
</feature>
<evidence type="ECO:0000256" key="1">
    <source>
        <dbReference type="ARBA" id="ARBA00004123"/>
    </source>
</evidence>
<feature type="region of interest" description="Disordered" evidence="6">
    <location>
        <begin position="765"/>
        <end position="806"/>
    </location>
</feature>
<protein>
    <submittedName>
        <fullName evidence="8">Citrinin biosynthesis transcriptional activator ctnR</fullName>
    </submittedName>
</protein>
<keyword evidence="5" id="KW-0539">Nucleus</keyword>
<dbReference type="CDD" id="cd00067">
    <property type="entry name" value="GAL4"/>
    <property type="match status" value="1"/>
</dbReference>
<dbReference type="GO" id="GO:0008270">
    <property type="term" value="F:zinc ion binding"/>
    <property type="evidence" value="ECO:0007669"/>
    <property type="project" value="InterPro"/>
</dbReference>
<evidence type="ECO:0000256" key="5">
    <source>
        <dbReference type="ARBA" id="ARBA00023242"/>
    </source>
</evidence>
<sequence>MSTSTEDVPTEPPSAAGTSTASELLACVTCRTRKLKCDRVKPICTRCAKVKNADCVYPESRRKPAFKRRNVKELEERLAQVEGLLQNVAKKATGQSTKGKEIAPDGESTSPVAQEDATASFDFPDVFSSGSPEETIPLNNFSRDQPFLAQAGGDSPEVSSRPQHGGGLMGLGRFESLPPIEVIEDLHKIFFMKQQHFIPIIHEGNYLRAFYSAPHMRPPMCLQYAIWTMAANGHEKYGFYHDVFYQRTRQYLEADELKGYGEHFITVSHAQAWALTATDEARCMFFTRAAMSSARCVRLIEMMGLHRLDDTLSEEDNPMAPTLAPPQSWVELEERRRIFWGAFCIDSHASISTGWPSLIDINEVTTHLPSSQDAFNSGQEEEAPTLQQALGGKQYSIFAGAVVICHIFNQLLKHVHRPMPNDRPDDPEYGQFWKRHRELDNTLSSAFMFLPERFRLPRNIRDPVSVNTNLNLHASIICLHNAACDKVDTYKLSGQLKQMSKVRTLTAAGEIVNIMKLTSHMNSEHRTPLVSLSLYCAASVYIYQAKENPGECEVENLEFLIKCMEAIGREHIITRAYLNQVLVDIERNGLSASLNLPTIPINPYCAHNIPLLARNSMSRHTKLQPPLPGRLPLGKPQGNAFEKSLWSDCFANPWHPSLRKAGLAPEAGSQDTGEAGGNKRKRASSPWPSGSGSGGASSDGSPGALGSSRWFTGPGHNRDAAGLAESLDKRPRPPGTFMPSESSIGAAEVPLFVPSEAWTRHMKLPHRTTESPSASSSPSVISRPTPTTTTTTTSTAAGTGDSQGSKRMAYILPDSTGQPMFPQDEARINTGISGGPSVDVGEFPDLSLFPDLGMDQWDITDTDAAALGSMYEHVPDDVVLTDPWTLLHDNSGGGDGSGDGGAGGSSSWNTGGEGCS</sequence>
<dbReference type="Pfam" id="PF00172">
    <property type="entry name" value="Zn_clus"/>
    <property type="match status" value="1"/>
</dbReference>
<dbReference type="GO" id="GO:0003677">
    <property type="term" value="F:DNA binding"/>
    <property type="evidence" value="ECO:0007669"/>
    <property type="project" value="InterPro"/>
</dbReference>
<name>A0AAN6S5Z9_9PEZI</name>
<evidence type="ECO:0000259" key="7">
    <source>
        <dbReference type="PROSITE" id="PS50048"/>
    </source>
</evidence>
<dbReference type="Gene3D" id="4.10.240.10">
    <property type="entry name" value="Zn(2)-C6 fungal-type DNA-binding domain"/>
    <property type="match status" value="1"/>
</dbReference>
<keyword evidence="4" id="KW-0804">Transcription</keyword>
<evidence type="ECO:0000313" key="8">
    <source>
        <dbReference type="EMBL" id="KAK3942377.1"/>
    </source>
</evidence>
<feature type="region of interest" description="Disordered" evidence="6">
    <location>
        <begin position="1"/>
        <end position="21"/>
    </location>
</feature>
<proteinExistence type="predicted"/>
<dbReference type="InterPro" id="IPR050815">
    <property type="entry name" value="TF_fung"/>
</dbReference>
<evidence type="ECO:0000256" key="6">
    <source>
        <dbReference type="SAM" id="MobiDB-lite"/>
    </source>
</evidence>
<dbReference type="SUPFAM" id="SSF57701">
    <property type="entry name" value="Zn2/Cys6 DNA-binding domain"/>
    <property type="match status" value="1"/>
</dbReference>
<dbReference type="PANTHER" id="PTHR47338">
    <property type="entry name" value="ZN(II)2CYS6 TRANSCRIPTION FACTOR (EUROFUNG)-RELATED"/>
    <property type="match status" value="1"/>
</dbReference>
<dbReference type="EMBL" id="MU853774">
    <property type="protein sequence ID" value="KAK3942377.1"/>
    <property type="molecule type" value="Genomic_DNA"/>
</dbReference>
<comment type="subcellular location">
    <subcellularLocation>
        <location evidence="1">Nucleus</location>
    </subcellularLocation>
</comment>
<dbReference type="GO" id="GO:0005634">
    <property type="term" value="C:nucleus"/>
    <property type="evidence" value="ECO:0007669"/>
    <property type="project" value="UniProtKB-SubCell"/>
</dbReference>
<dbReference type="InterPro" id="IPR007219">
    <property type="entry name" value="XnlR_reg_dom"/>
</dbReference>
<feature type="region of interest" description="Disordered" evidence="6">
    <location>
        <begin position="889"/>
        <end position="916"/>
    </location>
</feature>
<dbReference type="CDD" id="cd12148">
    <property type="entry name" value="fungal_TF_MHR"/>
    <property type="match status" value="1"/>
</dbReference>
<comment type="caution">
    <text evidence="8">The sequence shown here is derived from an EMBL/GenBank/DDBJ whole genome shotgun (WGS) entry which is preliminary data.</text>
</comment>